<accession>A0A9Q3K994</accession>
<sequence length="141" mass="15931">MLWGLIYHQPVPISPPYSMLKEFNTCFSFPPEIEAHVQNLTLPPLVPLSEILMLRNMEPGMKKLGSSIIHMSNFAIKYIISVLANLGIRRGAPDLKDMSDTLYNKACRISVIQTFCQISIGGAYELTNVNIRYLPRFITTT</sequence>
<reference evidence="1" key="1">
    <citation type="submission" date="2021-03" db="EMBL/GenBank/DDBJ databases">
        <title>Draft genome sequence of rust myrtle Austropuccinia psidii MF-1, a brazilian biotype.</title>
        <authorList>
            <person name="Quecine M.C."/>
            <person name="Pachon D.M.R."/>
            <person name="Bonatelli M.L."/>
            <person name="Correr F.H."/>
            <person name="Franceschini L.M."/>
            <person name="Leite T.F."/>
            <person name="Margarido G.R.A."/>
            <person name="Almeida C.A."/>
            <person name="Ferrarezi J.A."/>
            <person name="Labate C.A."/>
        </authorList>
    </citation>
    <scope>NUCLEOTIDE SEQUENCE</scope>
    <source>
        <strain evidence="1">MF-1</strain>
    </source>
</reference>
<evidence type="ECO:0000313" key="2">
    <source>
        <dbReference type="Proteomes" id="UP000765509"/>
    </source>
</evidence>
<keyword evidence="2" id="KW-1185">Reference proteome</keyword>
<dbReference type="EMBL" id="AVOT02096554">
    <property type="protein sequence ID" value="MBW0575582.1"/>
    <property type="molecule type" value="Genomic_DNA"/>
</dbReference>
<gene>
    <name evidence="1" type="ORF">O181_115297</name>
</gene>
<dbReference type="AlphaFoldDB" id="A0A9Q3K994"/>
<comment type="caution">
    <text evidence="1">The sequence shown here is derived from an EMBL/GenBank/DDBJ whole genome shotgun (WGS) entry which is preliminary data.</text>
</comment>
<evidence type="ECO:0000313" key="1">
    <source>
        <dbReference type="EMBL" id="MBW0575582.1"/>
    </source>
</evidence>
<dbReference type="OrthoDB" id="2505488at2759"/>
<name>A0A9Q3K994_9BASI</name>
<organism evidence="1 2">
    <name type="scientific">Austropuccinia psidii MF-1</name>
    <dbReference type="NCBI Taxonomy" id="1389203"/>
    <lineage>
        <taxon>Eukaryota</taxon>
        <taxon>Fungi</taxon>
        <taxon>Dikarya</taxon>
        <taxon>Basidiomycota</taxon>
        <taxon>Pucciniomycotina</taxon>
        <taxon>Pucciniomycetes</taxon>
        <taxon>Pucciniales</taxon>
        <taxon>Sphaerophragmiaceae</taxon>
        <taxon>Austropuccinia</taxon>
    </lineage>
</organism>
<dbReference type="Proteomes" id="UP000765509">
    <property type="component" value="Unassembled WGS sequence"/>
</dbReference>
<proteinExistence type="predicted"/>
<protein>
    <submittedName>
        <fullName evidence="1">Uncharacterized protein</fullName>
    </submittedName>
</protein>